<sequence>MAYSQLHASQLKIQWHEILDAVGFGRSWLASVRFSLQCFAAPELSGLSHLLDQVDQHNHLVSAIAIDIQKATDSDPDNDLAQVIKIFSQTKKKIIQAIAQYGAQPNENTSGVADYKVEAMSCDMGDSSSVYSWLMRKSCYLRMQAQVLVYSSL</sequence>
<evidence type="ECO:0000313" key="2">
    <source>
        <dbReference type="Proteomes" id="UP000615026"/>
    </source>
</evidence>
<name>A0A928ZVD1_LEPEC</name>
<reference evidence="1" key="1">
    <citation type="submission" date="2020-10" db="EMBL/GenBank/DDBJ databases">
        <authorList>
            <person name="Castelo-Branco R."/>
            <person name="Eusebio N."/>
            <person name="Adriana R."/>
            <person name="Vieira A."/>
            <person name="Brugerolle De Fraissinette N."/>
            <person name="Rezende De Castro R."/>
            <person name="Schneider M.P."/>
            <person name="Vasconcelos V."/>
            <person name="Leao P.N."/>
        </authorList>
    </citation>
    <scope>NUCLEOTIDE SEQUENCE</scope>
    <source>
        <strain evidence="1">LEGE 11479</strain>
    </source>
</reference>
<dbReference type="EMBL" id="JADEXP010000142">
    <property type="protein sequence ID" value="MBE9068118.1"/>
    <property type="molecule type" value="Genomic_DNA"/>
</dbReference>
<gene>
    <name evidence="1" type="ORF">IQ260_15810</name>
</gene>
<dbReference type="RefSeq" id="WP_193994069.1">
    <property type="nucleotide sequence ID" value="NZ_JADEXP010000142.1"/>
</dbReference>
<dbReference type="Proteomes" id="UP000615026">
    <property type="component" value="Unassembled WGS sequence"/>
</dbReference>
<dbReference type="AlphaFoldDB" id="A0A928ZVD1"/>
<protein>
    <submittedName>
        <fullName evidence="1">Uncharacterized protein</fullName>
    </submittedName>
</protein>
<comment type="caution">
    <text evidence="1">The sequence shown here is derived from an EMBL/GenBank/DDBJ whole genome shotgun (WGS) entry which is preliminary data.</text>
</comment>
<keyword evidence="2" id="KW-1185">Reference proteome</keyword>
<evidence type="ECO:0000313" key="1">
    <source>
        <dbReference type="EMBL" id="MBE9068118.1"/>
    </source>
</evidence>
<accession>A0A928ZVD1</accession>
<proteinExistence type="predicted"/>
<organism evidence="1 2">
    <name type="scientific">Leptolyngbya cf. ectocarpi LEGE 11479</name>
    <dbReference type="NCBI Taxonomy" id="1828722"/>
    <lineage>
        <taxon>Bacteria</taxon>
        <taxon>Bacillati</taxon>
        <taxon>Cyanobacteriota</taxon>
        <taxon>Cyanophyceae</taxon>
        <taxon>Leptolyngbyales</taxon>
        <taxon>Leptolyngbyaceae</taxon>
        <taxon>Leptolyngbya group</taxon>
        <taxon>Leptolyngbya</taxon>
    </lineage>
</organism>